<feature type="chain" id="PRO_5001573756" description="non-specific serine/threonine protein kinase" evidence="10">
    <location>
        <begin position="32"/>
        <end position="267"/>
    </location>
</feature>
<dbReference type="Gramene" id="KCW68443">
    <property type="protein sequence ID" value="KCW68443"/>
    <property type="gene ID" value="EUGRSUZ_F02100"/>
</dbReference>
<sequence>MHRHHHPLWDLCLCFVITATLILIRAPTMRGVDDQSYLNCSSTIQYGGLQNVSYPFWGLNRASYCGLSEFELTCQDNATALVTIVNQAYRVLRIDNTSPSMTVARNDYWNTICPSNLINTTQDITSPFSYTTDTVANLTLYYGCPPSPIQITSLIASSQFHCTINGTYMMSYFVTKLSNSMTYGGVNLTDVMTYYKSCNTSMVLAANRGFGLQWAADDKCNGCLGSGGQCGRNETSEDFVCYCRDKSYSSACSGIYVYPILFRMISS</sequence>
<keyword evidence="5" id="KW-1133">Transmembrane helix</keyword>
<evidence type="ECO:0000256" key="5">
    <source>
        <dbReference type="ARBA" id="ARBA00022989"/>
    </source>
</evidence>
<protein>
    <recommendedName>
        <fullName evidence="2">non-specific serine/threonine protein kinase</fullName>
        <ecNumber evidence="2">2.7.11.1</ecNumber>
    </recommendedName>
</protein>
<dbReference type="InterPro" id="IPR025287">
    <property type="entry name" value="WAK_GUB"/>
</dbReference>
<feature type="signal peptide" evidence="10">
    <location>
        <begin position="1"/>
        <end position="31"/>
    </location>
</feature>
<evidence type="ECO:0000256" key="2">
    <source>
        <dbReference type="ARBA" id="ARBA00012513"/>
    </source>
</evidence>
<feature type="domain" description="Wall-associated receptor kinase C-terminal" evidence="12">
    <location>
        <begin position="204"/>
        <end position="246"/>
    </location>
</feature>
<feature type="domain" description="Wall-associated receptor kinase galacturonan-binding" evidence="11">
    <location>
        <begin position="47"/>
        <end position="105"/>
    </location>
</feature>
<dbReference type="EMBL" id="KK198758">
    <property type="protein sequence ID" value="KCW68443.1"/>
    <property type="molecule type" value="Genomic_DNA"/>
</dbReference>
<dbReference type="GO" id="GO:0016020">
    <property type="term" value="C:membrane"/>
    <property type="evidence" value="ECO:0007669"/>
    <property type="project" value="UniProtKB-SubCell"/>
</dbReference>
<organism evidence="13">
    <name type="scientific">Eucalyptus grandis</name>
    <name type="common">Flooded gum</name>
    <dbReference type="NCBI Taxonomy" id="71139"/>
    <lineage>
        <taxon>Eukaryota</taxon>
        <taxon>Viridiplantae</taxon>
        <taxon>Streptophyta</taxon>
        <taxon>Embryophyta</taxon>
        <taxon>Tracheophyta</taxon>
        <taxon>Spermatophyta</taxon>
        <taxon>Magnoliopsida</taxon>
        <taxon>eudicotyledons</taxon>
        <taxon>Gunneridae</taxon>
        <taxon>Pentapetalae</taxon>
        <taxon>rosids</taxon>
        <taxon>malvids</taxon>
        <taxon>Myrtales</taxon>
        <taxon>Myrtaceae</taxon>
        <taxon>Myrtoideae</taxon>
        <taxon>Eucalypteae</taxon>
        <taxon>Eucalyptus</taxon>
    </lineage>
</organism>
<dbReference type="PANTHER" id="PTHR33138">
    <property type="entry name" value="OS01G0690200 PROTEIN"/>
    <property type="match status" value="1"/>
</dbReference>
<reference evidence="13" key="1">
    <citation type="submission" date="2013-07" db="EMBL/GenBank/DDBJ databases">
        <title>The genome of Eucalyptus grandis.</title>
        <authorList>
            <person name="Schmutz J."/>
            <person name="Hayes R."/>
            <person name="Myburg A."/>
            <person name="Tuskan G."/>
            <person name="Grattapaglia D."/>
            <person name="Rokhsar D.S."/>
        </authorList>
    </citation>
    <scope>NUCLEOTIDE SEQUENCE</scope>
    <source>
        <tissue evidence="13">Leaf extractions</tissue>
    </source>
</reference>
<dbReference type="eggNOG" id="KOG1187">
    <property type="taxonomic scope" value="Eukaryota"/>
</dbReference>
<dbReference type="EC" id="2.7.11.1" evidence="2"/>
<comment type="catalytic activity">
    <reaction evidence="9">
        <text>L-seryl-[protein] + ATP = O-phospho-L-seryl-[protein] + ADP + H(+)</text>
        <dbReference type="Rhea" id="RHEA:17989"/>
        <dbReference type="Rhea" id="RHEA-COMP:9863"/>
        <dbReference type="Rhea" id="RHEA-COMP:11604"/>
        <dbReference type="ChEBI" id="CHEBI:15378"/>
        <dbReference type="ChEBI" id="CHEBI:29999"/>
        <dbReference type="ChEBI" id="CHEBI:30616"/>
        <dbReference type="ChEBI" id="CHEBI:83421"/>
        <dbReference type="ChEBI" id="CHEBI:456216"/>
        <dbReference type="EC" id="2.7.11.1"/>
    </reaction>
</comment>
<evidence type="ECO:0000256" key="8">
    <source>
        <dbReference type="ARBA" id="ARBA00047899"/>
    </source>
</evidence>
<comment type="catalytic activity">
    <reaction evidence="8">
        <text>L-threonyl-[protein] + ATP = O-phospho-L-threonyl-[protein] + ADP + H(+)</text>
        <dbReference type="Rhea" id="RHEA:46608"/>
        <dbReference type="Rhea" id="RHEA-COMP:11060"/>
        <dbReference type="Rhea" id="RHEA-COMP:11605"/>
        <dbReference type="ChEBI" id="CHEBI:15378"/>
        <dbReference type="ChEBI" id="CHEBI:30013"/>
        <dbReference type="ChEBI" id="CHEBI:30616"/>
        <dbReference type="ChEBI" id="CHEBI:61977"/>
        <dbReference type="ChEBI" id="CHEBI:456216"/>
        <dbReference type="EC" id="2.7.11.1"/>
    </reaction>
</comment>
<keyword evidence="6" id="KW-0472">Membrane</keyword>
<evidence type="ECO:0000256" key="3">
    <source>
        <dbReference type="ARBA" id="ARBA00022692"/>
    </source>
</evidence>
<dbReference type="GO" id="GO:0030247">
    <property type="term" value="F:polysaccharide binding"/>
    <property type="evidence" value="ECO:0007669"/>
    <property type="project" value="InterPro"/>
</dbReference>
<dbReference type="OMA" id="NGYCSTE"/>
<dbReference type="InParanoid" id="A0A059BQS6"/>
<name>A0A059BQS6_EUCGR</name>
<evidence type="ECO:0000256" key="7">
    <source>
        <dbReference type="ARBA" id="ARBA00023180"/>
    </source>
</evidence>
<dbReference type="PANTHER" id="PTHR33138:SF72">
    <property type="entry name" value="WALL-ASSOCIATED RECEPTOR KINASE CARBOXY-TERMINAL PROTEIN"/>
    <property type="match status" value="1"/>
</dbReference>
<gene>
    <name evidence="13" type="ORF">EUGRSUZ_F02100</name>
</gene>
<evidence type="ECO:0000259" key="11">
    <source>
        <dbReference type="Pfam" id="PF13947"/>
    </source>
</evidence>
<evidence type="ECO:0000256" key="4">
    <source>
        <dbReference type="ARBA" id="ARBA00022729"/>
    </source>
</evidence>
<dbReference type="AlphaFoldDB" id="A0A059BQS6"/>
<dbReference type="InterPro" id="IPR032872">
    <property type="entry name" value="WAK_assoc_C"/>
</dbReference>
<dbReference type="GO" id="GO:0004674">
    <property type="term" value="F:protein serine/threonine kinase activity"/>
    <property type="evidence" value="ECO:0007669"/>
    <property type="project" value="UniProtKB-KW"/>
</dbReference>
<comment type="subcellular location">
    <subcellularLocation>
        <location evidence="1">Membrane</location>
        <topology evidence="1">Single-pass membrane protein</topology>
    </subcellularLocation>
</comment>
<accession>A0A059BQS6</accession>
<evidence type="ECO:0000256" key="1">
    <source>
        <dbReference type="ARBA" id="ARBA00004167"/>
    </source>
</evidence>
<evidence type="ECO:0000259" key="12">
    <source>
        <dbReference type="Pfam" id="PF14380"/>
    </source>
</evidence>
<keyword evidence="4 10" id="KW-0732">Signal</keyword>
<dbReference type="Pfam" id="PF14380">
    <property type="entry name" value="WAK_assoc"/>
    <property type="match status" value="1"/>
</dbReference>
<dbReference type="STRING" id="71139.A0A059BQS6"/>
<keyword evidence="3" id="KW-0812">Transmembrane</keyword>
<evidence type="ECO:0000313" key="13">
    <source>
        <dbReference type="EMBL" id="KCW68443.1"/>
    </source>
</evidence>
<proteinExistence type="predicted"/>
<keyword evidence="7" id="KW-0325">Glycoprotein</keyword>
<dbReference type="SUPFAM" id="SSF56770">
    <property type="entry name" value="HydA/Nqo6-like"/>
    <property type="match status" value="1"/>
</dbReference>
<evidence type="ECO:0000256" key="6">
    <source>
        <dbReference type="ARBA" id="ARBA00023136"/>
    </source>
</evidence>
<evidence type="ECO:0000256" key="9">
    <source>
        <dbReference type="ARBA" id="ARBA00048679"/>
    </source>
</evidence>
<evidence type="ECO:0000256" key="10">
    <source>
        <dbReference type="SAM" id="SignalP"/>
    </source>
</evidence>
<dbReference type="Pfam" id="PF13947">
    <property type="entry name" value="GUB_WAK_bind"/>
    <property type="match status" value="1"/>
</dbReference>